<evidence type="ECO:0000259" key="1">
    <source>
        <dbReference type="Pfam" id="PF00188"/>
    </source>
</evidence>
<dbReference type="GO" id="GO:0008233">
    <property type="term" value="F:peptidase activity"/>
    <property type="evidence" value="ECO:0007669"/>
    <property type="project" value="UniProtKB-KW"/>
</dbReference>
<keyword evidence="3" id="KW-1185">Reference proteome</keyword>
<dbReference type="PATRIC" id="fig|1029756.8.peg.3225"/>
<sequence>MPAVLPDIPTVEAAIIEMTNVYRGRQQLGGLKPNDALAAAARAYAVFLAKSGQFSHTADGRGAGDRIAASGYTWCQVGENLAMHADSRGFAAQSLAEKAVEGWINSPGHRANIVAPHMTEIGVGVASAPGRDPKFISVQLFARPKSLQYAFQISNTTRQAVSYSFGGETHEVRPSSAITHTSCNPGEIAFERFRARYEAQDGLVYMLKPDADKAVRIEVQPLERIR</sequence>
<gene>
    <name evidence="2" type="ORF">W911_15475</name>
</gene>
<feature type="domain" description="SCP" evidence="1">
    <location>
        <begin position="17"/>
        <end position="139"/>
    </location>
</feature>
<accession>V5SHE5</accession>
<dbReference type="CDD" id="cd05379">
    <property type="entry name" value="CAP_bacterial"/>
    <property type="match status" value="1"/>
</dbReference>
<dbReference type="GO" id="GO:0006508">
    <property type="term" value="P:proteolysis"/>
    <property type="evidence" value="ECO:0007669"/>
    <property type="project" value="UniProtKB-KW"/>
</dbReference>
<keyword evidence="2" id="KW-0378">Hydrolase</keyword>
<dbReference type="PANTHER" id="PTHR31157:SF1">
    <property type="entry name" value="SCP DOMAIN-CONTAINING PROTEIN"/>
    <property type="match status" value="1"/>
</dbReference>
<protein>
    <submittedName>
        <fullName evidence="2">Serine protease</fullName>
    </submittedName>
</protein>
<dbReference type="Gene3D" id="3.40.33.10">
    <property type="entry name" value="CAP"/>
    <property type="match status" value="1"/>
</dbReference>
<dbReference type="Proteomes" id="UP000018542">
    <property type="component" value="Chromosome"/>
</dbReference>
<dbReference type="OrthoDB" id="419320at2"/>
<dbReference type="EMBL" id="CP006912">
    <property type="protein sequence ID" value="AHB49480.1"/>
    <property type="molecule type" value="Genomic_DNA"/>
</dbReference>
<dbReference type="RefSeq" id="WP_023788398.1">
    <property type="nucleotide sequence ID" value="NC_022997.1"/>
</dbReference>
<dbReference type="Pfam" id="PF00188">
    <property type="entry name" value="CAP"/>
    <property type="match status" value="1"/>
</dbReference>
<dbReference type="InterPro" id="IPR035940">
    <property type="entry name" value="CAP_sf"/>
</dbReference>
<dbReference type="STRING" id="1029756.W911_15475"/>
<dbReference type="InterPro" id="IPR014044">
    <property type="entry name" value="CAP_dom"/>
</dbReference>
<keyword evidence="2" id="KW-0645">Protease</keyword>
<reference evidence="2 3" key="1">
    <citation type="journal article" date="2014" name="Genome Announc.">
        <title>Complete Genome Sequence of Hyphomicrobium nitrativorans Strain NL23, a Denitrifying Bacterium Isolated from Biofilm of a Methanol-Fed Denitrification System Treating Seawater at the Montreal Biodome.</title>
        <authorList>
            <person name="Martineau C."/>
            <person name="Villeneuve C."/>
            <person name="Mauffrey F."/>
            <person name="Villemur R."/>
        </authorList>
    </citation>
    <scope>NUCLEOTIDE SEQUENCE [LARGE SCALE GENOMIC DNA]</scope>
    <source>
        <strain evidence="2">NL23</strain>
    </source>
</reference>
<organism evidence="2 3">
    <name type="scientific">Hyphomicrobium nitrativorans NL23</name>
    <dbReference type="NCBI Taxonomy" id="1029756"/>
    <lineage>
        <taxon>Bacteria</taxon>
        <taxon>Pseudomonadati</taxon>
        <taxon>Pseudomonadota</taxon>
        <taxon>Alphaproteobacteria</taxon>
        <taxon>Hyphomicrobiales</taxon>
        <taxon>Hyphomicrobiaceae</taxon>
        <taxon>Hyphomicrobium</taxon>
    </lineage>
</organism>
<dbReference type="PANTHER" id="PTHR31157">
    <property type="entry name" value="SCP DOMAIN-CONTAINING PROTEIN"/>
    <property type="match status" value="1"/>
</dbReference>
<name>V5SHE5_9HYPH</name>
<dbReference type="HOGENOM" id="CLU_093823_0_0_5"/>
<dbReference type="SUPFAM" id="SSF55797">
    <property type="entry name" value="PR-1-like"/>
    <property type="match status" value="1"/>
</dbReference>
<dbReference type="AlphaFoldDB" id="V5SHE5"/>
<proteinExistence type="predicted"/>
<evidence type="ECO:0000313" key="3">
    <source>
        <dbReference type="Proteomes" id="UP000018542"/>
    </source>
</evidence>
<dbReference type="KEGG" id="hni:W911_15475"/>
<evidence type="ECO:0000313" key="2">
    <source>
        <dbReference type="EMBL" id="AHB49480.1"/>
    </source>
</evidence>